<feature type="chain" id="PRO_5015429586" description="Thioredoxin domain-containing protein" evidence="5">
    <location>
        <begin position="21"/>
        <end position="495"/>
    </location>
</feature>
<keyword evidence="5" id="KW-0732">Signal</keyword>
<dbReference type="PROSITE" id="PS51352">
    <property type="entry name" value="THIOREDOXIN_2"/>
    <property type="match status" value="1"/>
</dbReference>
<gene>
    <name evidence="7" type="ORF">C5745_03475</name>
</gene>
<evidence type="ECO:0000256" key="3">
    <source>
        <dbReference type="ARBA" id="ARBA00023157"/>
    </source>
</evidence>
<reference evidence="7 8" key="1">
    <citation type="submission" date="2018-02" db="EMBL/GenBank/DDBJ databases">
        <title>The draft genome of Sphingobacterium sp. 5JN-11.</title>
        <authorList>
            <person name="Liu L."/>
            <person name="Li L."/>
            <person name="Liang L."/>
            <person name="Zhang X."/>
            <person name="Wang T."/>
        </authorList>
    </citation>
    <scope>NUCLEOTIDE SEQUENCE [LARGE SCALE GENOMIC DNA]</scope>
    <source>
        <strain evidence="7 8">5JN-11</strain>
    </source>
</reference>
<name>A0A2S9J884_9SPHI</name>
<evidence type="ECO:0000256" key="5">
    <source>
        <dbReference type="SAM" id="SignalP"/>
    </source>
</evidence>
<dbReference type="PANTHER" id="PTHR42852:SF6">
    <property type="entry name" value="THIOL:DISULFIDE INTERCHANGE PROTEIN DSBE"/>
    <property type="match status" value="1"/>
</dbReference>
<accession>A0A2S9J884</accession>
<dbReference type="CDD" id="cd02966">
    <property type="entry name" value="TlpA_like_family"/>
    <property type="match status" value="1"/>
</dbReference>
<dbReference type="GO" id="GO:0017004">
    <property type="term" value="P:cytochrome complex assembly"/>
    <property type="evidence" value="ECO:0007669"/>
    <property type="project" value="UniProtKB-KW"/>
</dbReference>
<evidence type="ECO:0000256" key="4">
    <source>
        <dbReference type="ARBA" id="ARBA00023284"/>
    </source>
</evidence>
<evidence type="ECO:0000259" key="6">
    <source>
        <dbReference type="PROSITE" id="PS51352"/>
    </source>
</evidence>
<dbReference type="AlphaFoldDB" id="A0A2S9J884"/>
<comment type="caution">
    <text evidence="7">The sequence shown here is derived from an EMBL/GenBank/DDBJ whole genome shotgun (WGS) entry which is preliminary data.</text>
</comment>
<dbReference type="Proteomes" id="UP000239711">
    <property type="component" value="Unassembled WGS sequence"/>
</dbReference>
<organism evidence="7 8">
    <name type="scientific">Sphingobacterium haloxyli</name>
    <dbReference type="NCBI Taxonomy" id="2100533"/>
    <lineage>
        <taxon>Bacteria</taxon>
        <taxon>Pseudomonadati</taxon>
        <taxon>Bacteroidota</taxon>
        <taxon>Sphingobacteriia</taxon>
        <taxon>Sphingobacteriales</taxon>
        <taxon>Sphingobacteriaceae</taxon>
        <taxon>Sphingobacterium</taxon>
    </lineage>
</organism>
<feature type="domain" description="Thioredoxin" evidence="6">
    <location>
        <begin position="347"/>
        <end position="495"/>
    </location>
</feature>
<protein>
    <recommendedName>
        <fullName evidence="6">Thioredoxin domain-containing protein</fullName>
    </recommendedName>
</protein>
<proteinExistence type="predicted"/>
<evidence type="ECO:0000313" key="7">
    <source>
        <dbReference type="EMBL" id="PRD49005.1"/>
    </source>
</evidence>
<evidence type="ECO:0000256" key="2">
    <source>
        <dbReference type="ARBA" id="ARBA00022748"/>
    </source>
</evidence>
<evidence type="ECO:0000313" key="8">
    <source>
        <dbReference type="Proteomes" id="UP000239711"/>
    </source>
</evidence>
<keyword evidence="3" id="KW-1015">Disulfide bond</keyword>
<dbReference type="InterPro" id="IPR050553">
    <property type="entry name" value="Thioredoxin_ResA/DsbE_sf"/>
</dbReference>
<dbReference type="RefSeq" id="WP_105715571.1">
    <property type="nucleotide sequence ID" value="NZ_PVBQ01000002.1"/>
</dbReference>
<dbReference type="SUPFAM" id="SSF52833">
    <property type="entry name" value="Thioredoxin-like"/>
    <property type="match status" value="1"/>
</dbReference>
<dbReference type="GO" id="GO:0016491">
    <property type="term" value="F:oxidoreductase activity"/>
    <property type="evidence" value="ECO:0007669"/>
    <property type="project" value="InterPro"/>
</dbReference>
<keyword evidence="2" id="KW-0201">Cytochrome c-type biogenesis</keyword>
<dbReference type="PANTHER" id="PTHR42852">
    <property type="entry name" value="THIOL:DISULFIDE INTERCHANGE PROTEIN DSBE"/>
    <property type="match status" value="1"/>
</dbReference>
<comment type="subcellular location">
    <subcellularLocation>
        <location evidence="1">Cell envelope</location>
    </subcellularLocation>
</comment>
<dbReference type="InterPro" id="IPR013766">
    <property type="entry name" value="Thioredoxin_domain"/>
</dbReference>
<dbReference type="Gene3D" id="3.40.30.10">
    <property type="entry name" value="Glutaredoxin"/>
    <property type="match status" value="1"/>
</dbReference>
<dbReference type="GO" id="GO:0030313">
    <property type="term" value="C:cell envelope"/>
    <property type="evidence" value="ECO:0007669"/>
    <property type="project" value="UniProtKB-SubCell"/>
</dbReference>
<dbReference type="EMBL" id="PVBQ01000002">
    <property type="protein sequence ID" value="PRD49005.1"/>
    <property type="molecule type" value="Genomic_DNA"/>
</dbReference>
<dbReference type="OrthoDB" id="1120316at2"/>
<dbReference type="InterPro" id="IPR013740">
    <property type="entry name" value="Redoxin"/>
</dbReference>
<dbReference type="Pfam" id="PF08534">
    <property type="entry name" value="Redoxin"/>
    <property type="match status" value="1"/>
</dbReference>
<evidence type="ECO:0000256" key="1">
    <source>
        <dbReference type="ARBA" id="ARBA00004196"/>
    </source>
</evidence>
<dbReference type="InterPro" id="IPR036249">
    <property type="entry name" value="Thioredoxin-like_sf"/>
</dbReference>
<sequence length="495" mass="57919">MKIILIFTIILFHPYLTCYAQDSALYTDGYTSLEIKFKGEVPVSKDMSNIQGGNMLSYDRPLNVARINDSTYHISFYTFGPSPVYFTYRNTYFTTVLLPDETDILEIYHQDTVNFELRYTGQYKEIFDQSKLIAEKIGDMLFSYEQPRFPEDKRIESAEVVKDSYLRQIQEIQRGMDGSSATRSVMTYVKKMPFLVKTIELLKRYDQRVLAHNKNLGFDSLQALNSIPHKEDSFYQGIVNTLNTNVDIVWPLGYRELVETILTDPHAKARPIEEVGLSKYKQNLVKRFNTIIENENSIFYDMALAIAYLEKISNGSPLTEHERVEITRYYQNKAIVNYLFHVNELNSKLDSSFNNRKYFLPFEENEEEILKKILTRYHGKYIVVDFWATWCGPCLDALARMKPIKEQYANRNDFVFIYITNESSEKAKWNDLIKTIGGEHYFLYSEQSEKLMEPLGIQFLPSYLFFTKEGMLKYSHLDGYVGNTKFSETLEDLTN</sequence>
<keyword evidence="8" id="KW-1185">Reference proteome</keyword>
<feature type="signal peptide" evidence="5">
    <location>
        <begin position="1"/>
        <end position="20"/>
    </location>
</feature>
<keyword evidence="4" id="KW-0676">Redox-active center</keyword>